<name>A0A6L6QFX9_9BURK</name>
<keyword evidence="7" id="KW-1185">Reference proteome</keyword>
<evidence type="ECO:0000259" key="5">
    <source>
        <dbReference type="Pfam" id="PF00669"/>
    </source>
</evidence>
<comment type="subcellular location">
    <subcellularLocation>
        <location evidence="1">Bacterial flagellum</location>
    </subcellularLocation>
    <subcellularLocation>
        <location evidence="2">Secreted</location>
    </subcellularLocation>
</comment>
<comment type="similarity">
    <text evidence="3">Belongs to the bacterial flagellin family.</text>
</comment>
<dbReference type="InterPro" id="IPR001029">
    <property type="entry name" value="Flagellin_N"/>
</dbReference>
<proteinExistence type="inferred from homology"/>
<keyword evidence="6" id="KW-0282">Flagellum</keyword>
<dbReference type="NCBIfam" id="TIGR02550">
    <property type="entry name" value="flagell_flgL"/>
    <property type="match status" value="1"/>
</dbReference>
<dbReference type="PANTHER" id="PTHR42792:SF1">
    <property type="entry name" value="FLAGELLAR HOOK-ASSOCIATED PROTEIN 3"/>
    <property type="match status" value="1"/>
</dbReference>
<keyword evidence="4" id="KW-0975">Bacterial flagellum</keyword>
<protein>
    <submittedName>
        <fullName evidence="6">Flagellar hook-associated protein 3</fullName>
    </submittedName>
</protein>
<evidence type="ECO:0000313" key="7">
    <source>
        <dbReference type="Proteomes" id="UP000472320"/>
    </source>
</evidence>
<keyword evidence="6" id="KW-0969">Cilium</keyword>
<dbReference type="GO" id="GO:0005576">
    <property type="term" value="C:extracellular region"/>
    <property type="evidence" value="ECO:0007669"/>
    <property type="project" value="UniProtKB-SubCell"/>
</dbReference>
<dbReference type="Proteomes" id="UP000472320">
    <property type="component" value="Unassembled WGS sequence"/>
</dbReference>
<dbReference type="InterPro" id="IPR001492">
    <property type="entry name" value="Flagellin"/>
</dbReference>
<dbReference type="Pfam" id="PF00669">
    <property type="entry name" value="Flagellin_N"/>
    <property type="match status" value="1"/>
</dbReference>
<evidence type="ECO:0000256" key="3">
    <source>
        <dbReference type="ARBA" id="ARBA00005709"/>
    </source>
</evidence>
<evidence type="ECO:0000313" key="6">
    <source>
        <dbReference type="EMBL" id="MTW11051.1"/>
    </source>
</evidence>
<keyword evidence="6" id="KW-0966">Cell projection</keyword>
<reference evidence="6 7" key="1">
    <citation type="submission" date="2019-11" db="EMBL/GenBank/DDBJ databases">
        <title>Type strains purchased from KCTC, JCM and DSMZ.</title>
        <authorList>
            <person name="Lu H."/>
        </authorList>
    </citation>
    <scope>NUCLEOTIDE SEQUENCE [LARGE SCALE GENOMIC DNA]</scope>
    <source>
        <strain evidence="6 7">JCM 31587</strain>
    </source>
</reference>
<dbReference type="PANTHER" id="PTHR42792">
    <property type="entry name" value="FLAGELLIN"/>
    <property type="match status" value="1"/>
</dbReference>
<evidence type="ECO:0000256" key="1">
    <source>
        <dbReference type="ARBA" id="ARBA00004365"/>
    </source>
</evidence>
<dbReference type="GO" id="GO:0005198">
    <property type="term" value="F:structural molecule activity"/>
    <property type="evidence" value="ECO:0007669"/>
    <property type="project" value="InterPro"/>
</dbReference>
<dbReference type="SUPFAM" id="SSF64518">
    <property type="entry name" value="Phase 1 flagellin"/>
    <property type="match status" value="1"/>
</dbReference>
<dbReference type="EMBL" id="WNKX01000006">
    <property type="protein sequence ID" value="MTW11051.1"/>
    <property type="molecule type" value="Genomic_DNA"/>
</dbReference>
<dbReference type="GO" id="GO:0071973">
    <property type="term" value="P:bacterial-type flagellum-dependent cell motility"/>
    <property type="evidence" value="ECO:0007669"/>
    <property type="project" value="InterPro"/>
</dbReference>
<evidence type="ECO:0000256" key="2">
    <source>
        <dbReference type="ARBA" id="ARBA00004613"/>
    </source>
</evidence>
<dbReference type="GO" id="GO:0009424">
    <property type="term" value="C:bacterial-type flagellum hook"/>
    <property type="evidence" value="ECO:0007669"/>
    <property type="project" value="InterPro"/>
</dbReference>
<organism evidence="6 7">
    <name type="scientific">Massilia eburnea</name>
    <dbReference type="NCBI Taxonomy" id="1776165"/>
    <lineage>
        <taxon>Bacteria</taxon>
        <taxon>Pseudomonadati</taxon>
        <taxon>Pseudomonadota</taxon>
        <taxon>Betaproteobacteria</taxon>
        <taxon>Burkholderiales</taxon>
        <taxon>Oxalobacteraceae</taxon>
        <taxon>Telluria group</taxon>
        <taxon>Massilia</taxon>
    </lineage>
</organism>
<dbReference type="Gene3D" id="1.20.1330.10">
    <property type="entry name" value="f41 fragment of flagellin, N-terminal domain"/>
    <property type="match status" value="2"/>
</dbReference>
<dbReference type="AlphaFoldDB" id="A0A6L6QFX9"/>
<gene>
    <name evidence="6" type="primary">flgL</name>
    <name evidence="6" type="ORF">GM658_10600</name>
</gene>
<feature type="domain" description="Flagellin N-terminal" evidence="5">
    <location>
        <begin position="4"/>
        <end position="140"/>
    </location>
</feature>
<sequence>MRIATKTIYDNGVSQLNTLQAQLQKTQMQLSTGRRVVTPSDDPVASARALEVSQSKEMNVQFASNRSSAKGSLSLVDNTLANTDDLLQEVKSKIVAAGNPGFTLADREALAKELDGRLQDLLGQANATDGSGAYLFSGYKSDTQPFTRTTTGATYNGDQGQRELQVASSRTLATSETGTAVFENNLTGNGTFQTSVDPNNYTRGGTGIISPGVVKNTAALTGHNYTLNFTVVPGAAGAPSTTTYTVNDVTTGTAVLSGQPYVAGQPIAFDGMSMDVSGVPANGDIFNVDPSKNQSVFQTMTDLISALRGPSGSPQAGAALTNALNLANQNISNSLDNVLSVRASVGARLSEVDHLDSAGDDLNLQYSSQISDLVDLDPVEAISRFTQQQTTLEAAQKSYKALAGLSLFNLI</sequence>
<comment type="caution">
    <text evidence="6">The sequence shown here is derived from an EMBL/GenBank/DDBJ whole genome shotgun (WGS) entry which is preliminary data.</text>
</comment>
<accession>A0A6L6QFX9</accession>
<dbReference type="InterPro" id="IPR013384">
    <property type="entry name" value="Flagell_FlgL"/>
</dbReference>
<evidence type="ECO:0000256" key="4">
    <source>
        <dbReference type="ARBA" id="ARBA00023143"/>
    </source>
</evidence>
<dbReference type="OrthoDB" id="9768249at2"/>